<protein>
    <submittedName>
        <fullName evidence="1">Uncharacterized protein</fullName>
    </submittedName>
</protein>
<dbReference type="AlphaFoldDB" id="A0A3S2N821"/>
<keyword evidence="2" id="KW-1185">Reference proteome</keyword>
<evidence type="ECO:0000313" key="2">
    <source>
        <dbReference type="Proteomes" id="UP000283210"/>
    </source>
</evidence>
<gene>
    <name evidence="1" type="ORF">OJAV_G00000190</name>
</gene>
<name>A0A3S2N821_ORYJA</name>
<dbReference type="Proteomes" id="UP000283210">
    <property type="component" value="Chromosome 1"/>
</dbReference>
<organism evidence="1 2">
    <name type="scientific">Oryzias javanicus</name>
    <name type="common">Javanese ricefish</name>
    <name type="synonym">Aplocheilus javanicus</name>
    <dbReference type="NCBI Taxonomy" id="123683"/>
    <lineage>
        <taxon>Eukaryota</taxon>
        <taxon>Metazoa</taxon>
        <taxon>Chordata</taxon>
        <taxon>Craniata</taxon>
        <taxon>Vertebrata</taxon>
        <taxon>Euteleostomi</taxon>
        <taxon>Actinopterygii</taxon>
        <taxon>Neopterygii</taxon>
        <taxon>Teleostei</taxon>
        <taxon>Neoteleostei</taxon>
        <taxon>Acanthomorphata</taxon>
        <taxon>Ovalentaria</taxon>
        <taxon>Atherinomorphae</taxon>
        <taxon>Beloniformes</taxon>
        <taxon>Adrianichthyidae</taxon>
        <taxon>Oryziinae</taxon>
        <taxon>Oryzias</taxon>
    </lineage>
</organism>
<reference evidence="1 2" key="1">
    <citation type="submission" date="2018-11" db="EMBL/GenBank/DDBJ databases">
        <authorList>
            <person name="Lopez-Roques C."/>
            <person name="Donnadieu C."/>
            <person name="Bouchez O."/>
            <person name="Klopp C."/>
            <person name="Cabau C."/>
            <person name="Zahm M."/>
        </authorList>
    </citation>
    <scope>NUCLEOTIDE SEQUENCE [LARGE SCALE GENOMIC DNA]</scope>
    <source>
        <strain evidence="1">RS831</strain>
        <tissue evidence="1">Whole body</tissue>
    </source>
</reference>
<sequence>MLSSTHRISFGCFRDNDVVFWGGSEVTVVCTAVRGWAVNAAISCDGFNTLTPRTELLSHVLLNSKIKDELQ</sequence>
<accession>A0A3S2N821</accession>
<proteinExistence type="predicted"/>
<reference evidence="1 2" key="2">
    <citation type="submission" date="2019-01" db="EMBL/GenBank/DDBJ databases">
        <title>A chromosome length genome reference of the Java medaka (oryzias javanicus).</title>
        <authorList>
            <person name="Herpin A."/>
            <person name="Takehana Y."/>
            <person name="Naruse K."/>
            <person name="Ansai S."/>
            <person name="Kawaguchi M."/>
        </authorList>
    </citation>
    <scope>NUCLEOTIDE SEQUENCE [LARGE SCALE GENOMIC DNA]</scope>
    <source>
        <strain evidence="1">RS831</strain>
        <tissue evidence="1">Whole body</tissue>
    </source>
</reference>
<dbReference type="EMBL" id="CM012437">
    <property type="protein sequence ID" value="RVE75568.1"/>
    <property type="molecule type" value="Genomic_DNA"/>
</dbReference>
<evidence type="ECO:0000313" key="1">
    <source>
        <dbReference type="EMBL" id="RVE75568.1"/>
    </source>
</evidence>